<dbReference type="FunFam" id="1.10.555.10:FF:000041">
    <property type="entry name" value="Rho GTPase activator (Rgd1)"/>
    <property type="match status" value="1"/>
</dbReference>
<dbReference type="PROSITE" id="PS50238">
    <property type="entry name" value="RHOGAP"/>
    <property type="match status" value="1"/>
</dbReference>
<feature type="compositionally biased region" description="Polar residues" evidence="4">
    <location>
        <begin position="8"/>
        <end position="25"/>
    </location>
</feature>
<sequence length="789" mass="84976">MADFRSPIDTSVPSLSLQMPQSTTLQHRRDYSGSITLDDPTQGRPASGDAAAQEGASADSRPGEGLGTLHLTTAPDQPGPPPPTDPAVLKLVGEVLDSEVPPILRHEMRTRNANANASFSNSKEFGIFLKKRAGLEEDSAQTLKKLARATQDNIRRPEHRGGTFVHVYEEMVHIHERMADNGIQFAATLLQMNEELLEAAGNAERNRKVWKANGLAAEQKVVDLEAAMRKSKAKYDSLAEEYDRARTGESRPGGGKVLGAFKAHKSAAQQEEELLKKVQAADQIYHSAVTTLQAEKAQLQSAIRPDIVKSLQEAIREIDTAVGMQMQRFALNNENLLLGNGLVISPFRNTASIGPNQPRSMRYAIASINIDKDLDEFVAGYHSKVQPNPGEIKYERNPVLGSQPSSMGHSSLPSVSHTSKPSVSQASPQGGYQQSPQSFSVSSRTSAGNNFGGPLAGAPGSQGPPGPMTQGVTSTPTSTEPPRSFHQQNHSRSFSQGNMLNSPGSPQPQQYGSLGPASGASRFPNGGPAATGPPQLGALPFQDNEGPSGKSASPPQMGLPYQPPAPSAPPAYSGPAHGPPGLGVSAGSKPVFGVHLGRLYERDGLAVPMVVYQCIQAVDLFGLGVEGIYRQSGSLNHINRLKNMFDSESQAQALDFRNPENFFHDVNSVTGLLKQFFRDLPDPLFTTEHHSSFVNAAKHEDEVVRRDSLHAIINSLPDPNYATLRALMLHLHRVIDNSHVNRMNSHNLAVILGPTLMGTDPSTAITDAGWQIKVIDTILVNTYQIFDED</sequence>
<evidence type="ECO:0000313" key="7">
    <source>
        <dbReference type="EMBL" id="RFU73759.1"/>
    </source>
</evidence>
<dbReference type="PROSITE" id="PS51741">
    <property type="entry name" value="F_BAR"/>
    <property type="match status" value="1"/>
</dbReference>
<dbReference type="PANTHER" id="PTHR23176:SF136">
    <property type="entry name" value="RHO GTPASE ACTIVATOR (RGD1)"/>
    <property type="match status" value="1"/>
</dbReference>
<dbReference type="InterPro" id="IPR000198">
    <property type="entry name" value="RhoGAP_dom"/>
</dbReference>
<dbReference type="GO" id="GO:0007165">
    <property type="term" value="P:signal transduction"/>
    <property type="evidence" value="ECO:0007669"/>
    <property type="project" value="InterPro"/>
</dbReference>
<evidence type="ECO:0000256" key="4">
    <source>
        <dbReference type="SAM" id="MobiDB-lite"/>
    </source>
</evidence>
<proteinExistence type="predicted"/>
<feature type="compositionally biased region" description="Low complexity" evidence="4">
    <location>
        <begin position="473"/>
        <end position="484"/>
    </location>
</feature>
<dbReference type="AlphaFoldDB" id="A0A395NCP2"/>
<keyword evidence="2 3" id="KW-0175">Coiled coil</keyword>
<dbReference type="InterPro" id="IPR008936">
    <property type="entry name" value="Rho_GTPase_activation_prot"/>
</dbReference>
<dbReference type="SMART" id="SM00324">
    <property type="entry name" value="RhoGAP"/>
    <property type="match status" value="1"/>
</dbReference>
<feature type="compositionally biased region" description="Polar residues" evidence="4">
    <location>
        <begin position="485"/>
        <end position="512"/>
    </location>
</feature>
<dbReference type="PANTHER" id="PTHR23176">
    <property type="entry name" value="RHO/RAC/CDC GTPASE-ACTIVATING PROTEIN"/>
    <property type="match status" value="1"/>
</dbReference>
<feature type="compositionally biased region" description="Polar residues" evidence="4">
    <location>
        <begin position="400"/>
        <end position="423"/>
    </location>
</feature>
<dbReference type="InterPro" id="IPR050729">
    <property type="entry name" value="Rho-GAP"/>
</dbReference>
<feature type="coiled-coil region" evidence="3">
    <location>
        <begin position="186"/>
        <end position="241"/>
    </location>
</feature>
<evidence type="ECO:0000259" key="6">
    <source>
        <dbReference type="PROSITE" id="PS51741"/>
    </source>
</evidence>
<dbReference type="InterPro" id="IPR027267">
    <property type="entry name" value="AH/BAR_dom_sf"/>
</dbReference>
<protein>
    <submittedName>
        <fullName evidence="7">Rho gtpase activator rgd1</fullName>
    </submittedName>
</protein>
<dbReference type="STRING" id="490622.A0A395NCP2"/>
<feature type="region of interest" description="Disordered" evidence="4">
    <location>
        <begin position="383"/>
        <end position="581"/>
    </location>
</feature>
<evidence type="ECO:0000256" key="2">
    <source>
        <dbReference type="PROSITE-ProRule" id="PRU01077"/>
    </source>
</evidence>
<dbReference type="Gene3D" id="1.20.1270.60">
    <property type="entry name" value="Arfaptin homology (AH) domain/BAR domain"/>
    <property type="match status" value="1"/>
</dbReference>
<dbReference type="SUPFAM" id="SSF103657">
    <property type="entry name" value="BAR/IMD domain-like"/>
    <property type="match status" value="1"/>
</dbReference>
<dbReference type="EMBL" id="PXOA01000607">
    <property type="protein sequence ID" value="RFU73759.1"/>
    <property type="molecule type" value="Genomic_DNA"/>
</dbReference>
<dbReference type="InterPro" id="IPR031160">
    <property type="entry name" value="F_BAR_dom"/>
</dbReference>
<comment type="caution">
    <text evidence="7">The sequence shown here is derived from an EMBL/GenBank/DDBJ whole genome shotgun (WGS) entry which is preliminary data.</text>
</comment>
<dbReference type="OrthoDB" id="437889at2759"/>
<feature type="domain" description="F-BAR" evidence="6">
    <location>
        <begin position="90"/>
        <end position="373"/>
    </location>
</feature>
<organism evidence="7 8">
    <name type="scientific">Trichoderma arundinaceum</name>
    <dbReference type="NCBI Taxonomy" id="490622"/>
    <lineage>
        <taxon>Eukaryota</taxon>
        <taxon>Fungi</taxon>
        <taxon>Dikarya</taxon>
        <taxon>Ascomycota</taxon>
        <taxon>Pezizomycotina</taxon>
        <taxon>Sordariomycetes</taxon>
        <taxon>Hypocreomycetidae</taxon>
        <taxon>Hypocreales</taxon>
        <taxon>Hypocreaceae</taxon>
        <taxon>Trichoderma</taxon>
    </lineage>
</organism>
<feature type="region of interest" description="Disordered" evidence="4">
    <location>
        <begin position="1"/>
        <end position="86"/>
    </location>
</feature>
<evidence type="ECO:0000256" key="1">
    <source>
        <dbReference type="ARBA" id="ARBA00022468"/>
    </source>
</evidence>
<evidence type="ECO:0000256" key="3">
    <source>
        <dbReference type="SAM" id="Coils"/>
    </source>
</evidence>
<feature type="domain" description="Rho-GAP" evidence="5">
    <location>
        <begin position="594"/>
        <end position="786"/>
    </location>
</feature>
<dbReference type="GO" id="GO:0005096">
    <property type="term" value="F:GTPase activator activity"/>
    <property type="evidence" value="ECO:0007669"/>
    <property type="project" value="UniProtKB-KW"/>
</dbReference>
<dbReference type="Pfam" id="PF00611">
    <property type="entry name" value="FCH"/>
    <property type="match status" value="1"/>
</dbReference>
<dbReference type="Gene3D" id="1.10.555.10">
    <property type="entry name" value="Rho GTPase activation protein"/>
    <property type="match status" value="1"/>
</dbReference>
<evidence type="ECO:0000313" key="8">
    <source>
        <dbReference type="Proteomes" id="UP000266272"/>
    </source>
</evidence>
<keyword evidence="8" id="KW-1185">Reference proteome</keyword>
<dbReference type="GO" id="GO:0005938">
    <property type="term" value="C:cell cortex"/>
    <property type="evidence" value="ECO:0007669"/>
    <property type="project" value="UniProtKB-ARBA"/>
</dbReference>
<feature type="compositionally biased region" description="Low complexity" evidence="4">
    <location>
        <begin position="424"/>
        <end position="440"/>
    </location>
</feature>
<reference evidence="7 8" key="1">
    <citation type="journal article" date="2018" name="PLoS Pathog.">
        <title>Evolution of structural diversity of trichothecenes, a family of toxins produced by plant pathogenic and entomopathogenic fungi.</title>
        <authorList>
            <person name="Proctor R.H."/>
            <person name="McCormick S.P."/>
            <person name="Kim H.S."/>
            <person name="Cardoza R.E."/>
            <person name="Stanley A.M."/>
            <person name="Lindo L."/>
            <person name="Kelly A."/>
            <person name="Brown D.W."/>
            <person name="Lee T."/>
            <person name="Vaughan M.M."/>
            <person name="Alexander N.J."/>
            <person name="Busman M."/>
            <person name="Gutierrez S."/>
        </authorList>
    </citation>
    <scope>NUCLEOTIDE SEQUENCE [LARGE SCALE GENOMIC DNA]</scope>
    <source>
        <strain evidence="7 8">IBT 40837</strain>
    </source>
</reference>
<dbReference type="Pfam" id="PF00620">
    <property type="entry name" value="RhoGAP"/>
    <property type="match status" value="1"/>
</dbReference>
<name>A0A395NCP2_TRIAR</name>
<evidence type="ECO:0000259" key="5">
    <source>
        <dbReference type="PROSITE" id="PS50238"/>
    </source>
</evidence>
<dbReference type="Proteomes" id="UP000266272">
    <property type="component" value="Unassembled WGS sequence"/>
</dbReference>
<gene>
    <name evidence="7" type="ORF">TARUN_8488</name>
</gene>
<keyword evidence="1" id="KW-0343">GTPase activation</keyword>
<dbReference type="SUPFAM" id="SSF48350">
    <property type="entry name" value="GTPase activation domain, GAP"/>
    <property type="match status" value="1"/>
</dbReference>
<accession>A0A395NCP2</accession>
<dbReference type="InterPro" id="IPR001060">
    <property type="entry name" value="FCH_dom"/>
</dbReference>